<comment type="caution">
    <text evidence="1">The sequence shown here is derived from an EMBL/GenBank/DDBJ whole genome shotgun (WGS) entry which is preliminary data.</text>
</comment>
<proteinExistence type="predicted"/>
<reference evidence="1 2" key="1">
    <citation type="journal article" date="2019" name="PLoS Negl. Trop. Dis.">
        <title>Revisiting the worldwide diversity of Leptospira species in the environment.</title>
        <authorList>
            <person name="Vincent A.T."/>
            <person name="Schiettekatte O."/>
            <person name="Bourhy P."/>
            <person name="Veyrier F.J."/>
            <person name="Picardeau M."/>
        </authorList>
    </citation>
    <scope>NUCLEOTIDE SEQUENCE [LARGE SCALE GENOMIC DNA]</scope>
    <source>
        <strain evidence="1 2">201800273</strain>
    </source>
</reference>
<name>A0A7I0HN32_9LEPT</name>
<protein>
    <submittedName>
        <fullName evidence="1">Uncharacterized protein</fullName>
    </submittedName>
</protein>
<evidence type="ECO:0000313" key="1">
    <source>
        <dbReference type="EMBL" id="TGL03072.1"/>
    </source>
</evidence>
<gene>
    <name evidence="1" type="ORF">EHQ43_14810</name>
</gene>
<organism evidence="1 2">
    <name type="scientific">Leptospira bouyouniensis</name>
    <dbReference type="NCBI Taxonomy" id="2484911"/>
    <lineage>
        <taxon>Bacteria</taxon>
        <taxon>Pseudomonadati</taxon>
        <taxon>Spirochaetota</taxon>
        <taxon>Spirochaetia</taxon>
        <taxon>Leptospirales</taxon>
        <taxon>Leptospiraceae</taxon>
        <taxon>Leptospira</taxon>
    </lineage>
</organism>
<dbReference type="RefSeq" id="WP_135771596.1">
    <property type="nucleotide sequence ID" value="NZ_RQFT01000012.1"/>
</dbReference>
<dbReference type="AlphaFoldDB" id="A0A7I0HN32"/>
<sequence length="213" mass="24963">MKFKVSLLIVLACISFCKEKPIANEKYEDPFFVSDEKECFLEPELNSKCISKREELSCHKILMDLLDSKLENIMFNKLWIGEDQQTTFYNIDSNGMFEIFEGGPDKEPNQRIQIGKGKLFLQKKQWFYEQTCKDNLCSSFKIPIVYLHCTITKSMNESEIRLKLDFGNREFIPRDEIENDKNYKLITFIQEKPVPNQIFNGFTSTKVPPIPSN</sequence>
<accession>A0A7I0HN32</accession>
<evidence type="ECO:0000313" key="2">
    <source>
        <dbReference type="Proteomes" id="UP000297641"/>
    </source>
</evidence>
<dbReference type="EMBL" id="RQFT01000012">
    <property type="protein sequence ID" value="TGL03072.1"/>
    <property type="molecule type" value="Genomic_DNA"/>
</dbReference>
<dbReference type="Proteomes" id="UP000297641">
    <property type="component" value="Unassembled WGS sequence"/>
</dbReference>